<gene>
    <name evidence="7" type="ORF">PENANT_c023G10316</name>
</gene>
<evidence type="ECO:0000256" key="6">
    <source>
        <dbReference type="SAM" id="SignalP"/>
    </source>
</evidence>
<name>A0A1V6PYL6_9EURO</name>
<feature type="signal peptide" evidence="6">
    <location>
        <begin position="1"/>
        <end position="18"/>
    </location>
</feature>
<evidence type="ECO:0000256" key="1">
    <source>
        <dbReference type="ARBA" id="ARBA00004141"/>
    </source>
</evidence>
<evidence type="ECO:0008006" key="9">
    <source>
        <dbReference type="Google" id="ProtNLM"/>
    </source>
</evidence>
<dbReference type="EMBL" id="MDYN01000023">
    <property type="protein sequence ID" value="OQD82045.1"/>
    <property type="molecule type" value="Genomic_DNA"/>
</dbReference>
<dbReference type="PANTHER" id="PTHR23502:SF49">
    <property type="entry name" value="MAJOR FACILITATOR SUPERFAMILY (MFS) PROFILE DOMAIN-CONTAINING PROTEIN"/>
    <property type="match status" value="1"/>
</dbReference>
<feature type="transmembrane region" description="Helical" evidence="5">
    <location>
        <begin position="92"/>
        <end position="111"/>
    </location>
</feature>
<evidence type="ECO:0000256" key="4">
    <source>
        <dbReference type="ARBA" id="ARBA00023136"/>
    </source>
</evidence>
<evidence type="ECO:0000313" key="7">
    <source>
        <dbReference type="EMBL" id="OQD82045.1"/>
    </source>
</evidence>
<dbReference type="GO" id="GO:0005886">
    <property type="term" value="C:plasma membrane"/>
    <property type="evidence" value="ECO:0007669"/>
    <property type="project" value="TreeGrafter"/>
</dbReference>
<dbReference type="PANTHER" id="PTHR23502">
    <property type="entry name" value="MAJOR FACILITATOR SUPERFAMILY"/>
    <property type="match status" value="1"/>
</dbReference>
<reference evidence="8" key="1">
    <citation type="journal article" date="2017" name="Nat. Microbiol.">
        <title>Global analysis of biosynthetic gene clusters reveals vast potential of secondary metabolite production in Penicillium species.</title>
        <authorList>
            <person name="Nielsen J.C."/>
            <person name="Grijseels S."/>
            <person name="Prigent S."/>
            <person name="Ji B."/>
            <person name="Dainat J."/>
            <person name="Nielsen K.F."/>
            <person name="Frisvad J.C."/>
            <person name="Workman M."/>
            <person name="Nielsen J."/>
        </authorList>
    </citation>
    <scope>NUCLEOTIDE SEQUENCE [LARGE SCALE GENOMIC DNA]</scope>
    <source>
        <strain evidence="8">IBT 31811</strain>
    </source>
</reference>
<evidence type="ECO:0000313" key="8">
    <source>
        <dbReference type="Proteomes" id="UP000191672"/>
    </source>
</evidence>
<comment type="caution">
    <text evidence="7">The sequence shown here is derived from an EMBL/GenBank/DDBJ whole genome shotgun (WGS) entry which is preliminary data.</text>
</comment>
<evidence type="ECO:0000256" key="5">
    <source>
        <dbReference type="SAM" id="Phobius"/>
    </source>
</evidence>
<sequence>MAIGAVLLVAGLFWLAWTADSPHHWVLPCIASVFVGCGFNIVFLQCVNFLIDVYKIYAASATAATTLLRSLMAAGLPLAAKPMVQGVGIGPGVSMIAVVATAPLPVPFLFIKYGKRIRRLSKLAPDDL</sequence>
<protein>
    <recommendedName>
        <fullName evidence="9">Major facilitator superfamily (MFS) profile domain-containing protein</fullName>
    </recommendedName>
</protein>
<keyword evidence="8" id="KW-1185">Reference proteome</keyword>
<evidence type="ECO:0000256" key="3">
    <source>
        <dbReference type="ARBA" id="ARBA00022989"/>
    </source>
</evidence>
<keyword evidence="3 5" id="KW-1133">Transmembrane helix</keyword>
<dbReference type="AlphaFoldDB" id="A0A1V6PYL6"/>
<feature type="chain" id="PRO_5012415595" description="Major facilitator superfamily (MFS) profile domain-containing protein" evidence="6">
    <location>
        <begin position="19"/>
        <end position="128"/>
    </location>
</feature>
<dbReference type="GO" id="GO:0022857">
    <property type="term" value="F:transmembrane transporter activity"/>
    <property type="evidence" value="ECO:0007669"/>
    <property type="project" value="TreeGrafter"/>
</dbReference>
<organism evidence="7 8">
    <name type="scientific">Penicillium antarcticum</name>
    <dbReference type="NCBI Taxonomy" id="416450"/>
    <lineage>
        <taxon>Eukaryota</taxon>
        <taxon>Fungi</taxon>
        <taxon>Dikarya</taxon>
        <taxon>Ascomycota</taxon>
        <taxon>Pezizomycotina</taxon>
        <taxon>Eurotiomycetes</taxon>
        <taxon>Eurotiomycetidae</taxon>
        <taxon>Eurotiales</taxon>
        <taxon>Aspergillaceae</taxon>
        <taxon>Penicillium</taxon>
    </lineage>
</organism>
<dbReference type="InterPro" id="IPR036259">
    <property type="entry name" value="MFS_trans_sf"/>
</dbReference>
<keyword evidence="2 5" id="KW-0812">Transmembrane</keyword>
<proteinExistence type="predicted"/>
<dbReference type="Proteomes" id="UP000191672">
    <property type="component" value="Unassembled WGS sequence"/>
</dbReference>
<dbReference type="SUPFAM" id="SSF103473">
    <property type="entry name" value="MFS general substrate transporter"/>
    <property type="match status" value="1"/>
</dbReference>
<accession>A0A1V6PYL6</accession>
<evidence type="ECO:0000256" key="2">
    <source>
        <dbReference type="ARBA" id="ARBA00022692"/>
    </source>
</evidence>
<keyword evidence="4 5" id="KW-0472">Membrane</keyword>
<feature type="transmembrane region" description="Helical" evidence="5">
    <location>
        <begin position="28"/>
        <end position="51"/>
    </location>
</feature>
<feature type="transmembrane region" description="Helical" evidence="5">
    <location>
        <begin position="58"/>
        <end position="80"/>
    </location>
</feature>
<dbReference type="STRING" id="416450.A0A1V6PYL6"/>
<keyword evidence="6" id="KW-0732">Signal</keyword>
<comment type="subcellular location">
    <subcellularLocation>
        <location evidence="1">Membrane</location>
        <topology evidence="1">Multi-pass membrane protein</topology>
    </subcellularLocation>
</comment>